<dbReference type="EMBL" id="SULI01000002">
    <property type="protein sequence ID" value="TKZ22163.1"/>
    <property type="molecule type" value="Genomic_DNA"/>
</dbReference>
<comment type="caution">
    <text evidence="4">The sequence shown here is derived from an EMBL/GenBank/DDBJ whole genome shotgun (WGS) entry which is preliminary data.</text>
</comment>
<dbReference type="InterPro" id="IPR041117">
    <property type="entry name" value="SoxA_A3"/>
</dbReference>
<evidence type="ECO:0000259" key="3">
    <source>
        <dbReference type="Pfam" id="PF17806"/>
    </source>
</evidence>
<dbReference type="PANTHER" id="PTHR42949">
    <property type="entry name" value="ANAEROBIC GLYCEROL-3-PHOSPHATE DEHYDROGENASE SUBUNIT B"/>
    <property type="match status" value="1"/>
</dbReference>
<keyword evidence="1" id="KW-0560">Oxidoreductase</keyword>
<name>A0A4U7N8W3_9RHOB</name>
<feature type="domain" description="SoxA A3" evidence="3">
    <location>
        <begin position="378"/>
        <end position="453"/>
    </location>
</feature>
<dbReference type="PANTHER" id="PTHR42949:SF3">
    <property type="entry name" value="ANAEROBIC GLYCEROL-3-PHOSPHATE DEHYDROGENASE SUBUNIT B"/>
    <property type="match status" value="1"/>
</dbReference>
<organism evidence="4 5">
    <name type="scientific">Shimia litoralis</name>
    <dbReference type="NCBI Taxonomy" id="420403"/>
    <lineage>
        <taxon>Bacteria</taxon>
        <taxon>Pseudomonadati</taxon>
        <taxon>Pseudomonadota</taxon>
        <taxon>Alphaproteobacteria</taxon>
        <taxon>Rhodobacterales</taxon>
        <taxon>Roseobacteraceae</taxon>
    </lineage>
</organism>
<dbReference type="PIRSF" id="PIRSF037495">
    <property type="entry name" value="Opine_OX_OoxA/HcnB"/>
    <property type="match status" value="1"/>
</dbReference>
<accession>A0A4U7N8W3</accession>
<dbReference type="PRINTS" id="PR00469">
    <property type="entry name" value="PNDRDTASEII"/>
</dbReference>
<feature type="domain" description="FAD/NAD(P)-binding" evidence="2">
    <location>
        <begin position="5"/>
        <end position="315"/>
    </location>
</feature>
<dbReference type="InterPro" id="IPR023753">
    <property type="entry name" value="FAD/NAD-binding_dom"/>
</dbReference>
<dbReference type="Pfam" id="PF07992">
    <property type="entry name" value="Pyr_redox_2"/>
    <property type="match status" value="1"/>
</dbReference>
<dbReference type="Pfam" id="PF17806">
    <property type="entry name" value="SO_alpha_A3"/>
    <property type="match status" value="1"/>
</dbReference>
<keyword evidence="5" id="KW-1185">Reference proteome</keyword>
<dbReference type="CDD" id="cd19946">
    <property type="entry name" value="GlpA-like_Fer2_BFD-like"/>
    <property type="match status" value="1"/>
</dbReference>
<dbReference type="Gene3D" id="1.10.10.1100">
    <property type="entry name" value="BFD-like [2Fe-2S]-binding domain"/>
    <property type="match status" value="1"/>
</dbReference>
<sequence>MAKPDLIIIGAGPAGMAAAATAANGGLKVHLLDDQPAAGGQVYRNITRNQDRLTHLGPEYTKGIPLADALDHPNITHVAGAAVWRIDDTPTVWYSLHGKSHAIHADHVLIATGAQERPVPFAGWTLPGVMPAGAAQILMKSSDLLPKDAVLAGSGPLLYLIAVQMIEAGQPPVAMVETQTPQMMMRAVRHLPRALLDRQQIFKGLAMLRKIRAARIPRYTAAHSFKAQIQDDLLDFEFTSKGETHHLKCALVLSHQGIIPATHLTRSAGIPHKWHKAQQCWHPDHDTEGRTARPGLWVAGDSAGILGADAARAQGVITANAIICAVRGLRPSIASHVNAHAINHRNRAQAIRAFLDAAYAVPPEINTPPDDTILCRCEEITAGTIRQAIHDGATELRHLKTATRIGMGPCQGRQCDLSLTHMLAAQTQRPIATVGMPRARSPVRPVSLGEIAALEQTD</sequence>
<dbReference type="Proteomes" id="UP000306575">
    <property type="component" value="Unassembled WGS sequence"/>
</dbReference>
<reference evidence="4 5" key="1">
    <citation type="submission" date="2019-04" db="EMBL/GenBank/DDBJ databases">
        <title>Genome sequence of Pelagicola litoralis CL-ES2.</title>
        <authorList>
            <person name="Cao J."/>
        </authorList>
    </citation>
    <scope>NUCLEOTIDE SEQUENCE [LARGE SCALE GENOMIC DNA]</scope>
    <source>
        <strain evidence="4 5">CL-ES2</strain>
    </source>
</reference>
<dbReference type="InterPro" id="IPR036188">
    <property type="entry name" value="FAD/NAD-bd_sf"/>
</dbReference>
<evidence type="ECO:0000313" key="4">
    <source>
        <dbReference type="EMBL" id="TKZ22163.1"/>
    </source>
</evidence>
<evidence type="ECO:0000256" key="1">
    <source>
        <dbReference type="ARBA" id="ARBA00023002"/>
    </source>
</evidence>
<gene>
    <name evidence="4" type="ORF">FAP39_02900</name>
</gene>
<proteinExistence type="predicted"/>
<dbReference type="AlphaFoldDB" id="A0A4U7N8W3"/>
<evidence type="ECO:0000313" key="5">
    <source>
        <dbReference type="Proteomes" id="UP000306575"/>
    </source>
</evidence>
<dbReference type="InterPro" id="IPR051691">
    <property type="entry name" value="Metab_Enz_Cyan_OpOx_G3PDH"/>
</dbReference>
<protein>
    <submittedName>
        <fullName evidence="4">FAD-binding protein</fullName>
    </submittedName>
</protein>
<dbReference type="PRINTS" id="PR00368">
    <property type="entry name" value="FADPNR"/>
</dbReference>
<evidence type="ECO:0000259" key="2">
    <source>
        <dbReference type="Pfam" id="PF07992"/>
    </source>
</evidence>
<dbReference type="InterPro" id="IPR017224">
    <property type="entry name" value="Opine_Oxase_asu/HCN_bsu"/>
</dbReference>
<dbReference type="InterPro" id="IPR041854">
    <property type="entry name" value="BFD-like_2Fe2S-bd_dom_sf"/>
</dbReference>
<dbReference type="SUPFAM" id="SSF51905">
    <property type="entry name" value="FAD/NAD(P)-binding domain"/>
    <property type="match status" value="1"/>
</dbReference>
<dbReference type="Gene3D" id="3.50.50.60">
    <property type="entry name" value="FAD/NAD(P)-binding domain"/>
    <property type="match status" value="2"/>
</dbReference>
<dbReference type="OrthoDB" id="9801699at2"/>
<dbReference type="GO" id="GO:0016491">
    <property type="term" value="F:oxidoreductase activity"/>
    <property type="evidence" value="ECO:0007669"/>
    <property type="project" value="UniProtKB-KW"/>
</dbReference>